<reference evidence="2 3" key="1">
    <citation type="submission" date="2019-04" db="EMBL/GenBank/DDBJ databases">
        <title>Cohnella sp. nov., isolated from soil.</title>
        <authorList>
            <person name="Kim W."/>
        </authorList>
    </citation>
    <scope>NUCLEOTIDE SEQUENCE [LARGE SCALE GENOMIC DNA]</scope>
    <source>
        <strain evidence="2 3">CAU 1483</strain>
    </source>
</reference>
<dbReference type="SUPFAM" id="SSF53335">
    <property type="entry name" value="S-adenosyl-L-methionine-dependent methyltransferases"/>
    <property type="match status" value="1"/>
</dbReference>
<dbReference type="AlphaFoldDB" id="A0A4U0F7S0"/>
<evidence type="ECO:0000313" key="2">
    <source>
        <dbReference type="EMBL" id="TJY40733.1"/>
    </source>
</evidence>
<name>A0A4U0F7S0_9BACL</name>
<dbReference type="RefSeq" id="WP_136778923.1">
    <property type="nucleotide sequence ID" value="NZ_SUPK01000008.1"/>
</dbReference>
<keyword evidence="2" id="KW-0489">Methyltransferase</keyword>
<dbReference type="EMBL" id="SUPK01000008">
    <property type="protein sequence ID" value="TJY40733.1"/>
    <property type="molecule type" value="Genomic_DNA"/>
</dbReference>
<dbReference type="Pfam" id="PF08241">
    <property type="entry name" value="Methyltransf_11"/>
    <property type="match status" value="1"/>
</dbReference>
<evidence type="ECO:0000259" key="1">
    <source>
        <dbReference type="Pfam" id="PF08241"/>
    </source>
</evidence>
<dbReference type="GO" id="GO:0008757">
    <property type="term" value="F:S-adenosylmethionine-dependent methyltransferase activity"/>
    <property type="evidence" value="ECO:0007669"/>
    <property type="project" value="InterPro"/>
</dbReference>
<dbReference type="Proteomes" id="UP000309673">
    <property type="component" value="Unassembled WGS sequence"/>
</dbReference>
<sequence>MEQTIYWKMDRLEQDHWWFVGRRNVIESVMRTHIDSLGPESRILDAGCGTGGNLELLSRMGCEVMGLEMEQGAAEIAQSKSGKAVYLGSLPDQVPFADESFDLIVLLDVLEHIEDDLGALETLTAKLKPGGSLLITVPAFQFLWSSHDESHHHKRRYRLNELTGKMKQCNLQPKYASYFNTWLFPAIAAVRILHKKLRISGKTDDLSMPSTFLNKLLAGIMSSERHLLKRAKLPFGVSIVAIGQKV</sequence>
<keyword evidence="3" id="KW-1185">Reference proteome</keyword>
<dbReference type="GO" id="GO:0032259">
    <property type="term" value="P:methylation"/>
    <property type="evidence" value="ECO:0007669"/>
    <property type="project" value="UniProtKB-KW"/>
</dbReference>
<keyword evidence="2" id="KW-0808">Transferase</keyword>
<feature type="domain" description="Methyltransferase type 11" evidence="1">
    <location>
        <begin position="44"/>
        <end position="135"/>
    </location>
</feature>
<comment type="caution">
    <text evidence="2">The sequence shown here is derived from an EMBL/GenBank/DDBJ whole genome shotgun (WGS) entry which is preliminary data.</text>
</comment>
<dbReference type="Gene3D" id="3.40.50.150">
    <property type="entry name" value="Vaccinia Virus protein VP39"/>
    <property type="match status" value="1"/>
</dbReference>
<dbReference type="InterPro" id="IPR013216">
    <property type="entry name" value="Methyltransf_11"/>
</dbReference>
<protein>
    <submittedName>
        <fullName evidence="2">Class I SAM-dependent methyltransferase</fullName>
    </submittedName>
</protein>
<dbReference type="InterPro" id="IPR029063">
    <property type="entry name" value="SAM-dependent_MTases_sf"/>
</dbReference>
<proteinExistence type="predicted"/>
<dbReference type="CDD" id="cd02440">
    <property type="entry name" value="AdoMet_MTases"/>
    <property type="match status" value="1"/>
</dbReference>
<dbReference type="OrthoDB" id="9791837at2"/>
<evidence type="ECO:0000313" key="3">
    <source>
        <dbReference type="Proteomes" id="UP000309673"/>
    </source>
</evidence>
<accession>A0A4U0F7S0</accession>
<organism evidence="2 3">
    <name type="scientific">Cohnella pontilimi</name>
    <dbReference type="NCBI Taxonomy" id="2564100"/>
    <lineage>
        <taxon>Bacteria</taxon>
        <taxon>Bacillati</taxon>
        <taxon>Bacillota</taxon>
        <taxon>Bacilli</taxon>
        <taxon>Bacillales</taxon>
        <taxon>Paenibacillaceae</taxon>
        <taxon>Cohnella</taxon>
    </lineage>
</organism>
<gene>
    <name evidence="2" type="ORF">E5161_16430</name>
</gene>
<dbReference type="PANTHER" id="PTHR43861">
    <property type="entry name" value="TRANS-ACONITATE 2-METHYLTRANSFERASE-RELATED"/>
    <property type="match status" value="1"/>
</dbReference>